<dbReference type="InterPro" id="IPR000086">
    <property type="entry name" value="NUDIX_hydrolase_dom"/>
</dbReference>
<dbReference type="EMBL" id="VSSQ01021066">
    <property type="protein sequence ID" value="MPM66409.1"/>
    <property type="molecule type" value="Genomic_DNA"/>
</dbReference>
<dbReference type="PANTHER" id="PTHR12992">
    <property type="entry name" value="NUDIX HYDROLASE"/>
    <property type="match status" value="1"/>
</dbReference>
<organism evidence="8">
    <name type="scientific">bioreactor metagenome</name>
    <dbReference type="NCBI Taxonomy" id="1076179"/>
    <lineage>
        <taxon>unclassified sequences</taxon>
        <taxon>metagenomes</taxon>
        <taxon>ecological metagenomes</taxon>
    </lineage>
</organism>
<dbReference type="InterPro" id="IPR015797">
    <property type="entry name" value="NUDIX_hydrolase-like_dom_sf"/>
</dbReference>
<dbReference type="SUPFAM" id="SSF55811">
    <property type="entry name" value="Nudix"/>
    <property type="match status" value="1"/>
</dbReference>
<keyword evidence="4 8" id="KW-0378">Hydrolase</keyword>
<dbReference type="PROSITE" id="PS51462">
    <property type="entry name" value="NUDIX"/>
    <property type="match status" value="1"/>
</dbReference>
<keyword evidence="6" id="KW-0464">Manganese</keyword>
<evidence type="ECO:0000256" key="2">
    <source>
        <dbReference type="ARBA" id="ARBA00001946"/>
    </source>
</evidence>
<dbReference type="InterPro" id="IPR045121">
    <property type="entry name" value="CoAse"/>
</dbReference>
<evidence type="ECO:0000256" key="5">
    <source>
        <dbReference type="ARBA" id="ARBA00022842"/>
    </source>
</evidence>
<evidence type="ECO:0000256" key="1">
    <source>
        <dbReference type="ARBA" id="ARBA00001936"/>
    </source>
</evidence>
<evidence type="ECO:0000256" key="4">
    <source>
        <dbReference type="ARBA" id="ARBA00022801"/>
    </source>
</evidence>
<dbReference type="Pfam" id="PF00293">
    <property type="entry name" value="NUDIX"/>
    <property type="match status" value="1"/>
</dbReference>
<reference evidence="8" key="1">
    <citation type="submission" date="2019-08" db="EMBL/GenBank/DDBJ databases">
        <authorList>
            <person name="Kucharzyk K."/>
            <person name="Murdoch R.W."/>
            <person name="Higgins S."/>
            <person name="Loffler F."/>
        </authorList>
    </citation>
    <scope>NUCLEOTIDE SEQUENCE</scope>
</reference>
<dbReference type="PANTHER" id="PTHR12992:SF11">
    <property type="entry name" value="MITOCHONDRIAL COENZYME A DIPHOSPHATASE NUDT8"/>
    <property type="match status" value="1"/>
</dbReference>
<comment type="cofactor">
    <cofactor evidence="2">
        <name>Mg(2+)</name>
        <dbReference type="ChEBI" id="CHEBI:18420"/>
    </cofactor>
</comment>
<keyword evidence="3" id="KW-0479">Metal-binding</keyword>
<name>A0A645BLQ7_9ZZZZ</name>
<dbReference type="GO" id="GO:0010945">
    <property type="term" value="F:coenzyme A diphosphatase activity"/>
    <property type="evidence" value="ECO:0007669"/>
    <property type="project" value="InterPro"/>
</dbReference>
<protein>
    <submittedName>
        <fullName evidence="8">Putative Nudix hydrolase NudL</fullName>
        <ecNumber evidence="8">3.6.1.-</ecNumber>
    </submittedName>
</protein>
<evidence type="ECO:0000259" key="7">
    <source>
        <dbReference type="PROSITE" id="PS51462"/>
    </source>
</evidence>
<evidence type="ECO:0000256" key="6">
    <source>
        <dbReference type="ARBA" id="ARBA00023211"/>
    </source>
</evidence>
<dbReference type="AlphaFoldDB" id="A0A645BLQ7"/>
<dbReference type="Gene3D" id="3.90.79.10">
    <property type="entry name" value="Nucleoside Triphosphate Pyrophosphohydrolase"/>
    <property type="match status" value="1"/>
</dbReference>
<proteinExistence type="predicted"/>
<comment type="cofactor">
    <cofactor evidence="1">
        <name>Mn(2+)</name>
        <dbReference type="ChEBI" id="CHEBI:29035"/>
    </cofactor>
</comment>
<dbReference type="GO" id="GO:0046872">
    <property type="term" value="F:metal ion binding"/>
    <property type="evidence" value="ECO:0007669"/>
    <property type="project" value="UniProtKB-KW"/>
</dbReference>
<accession>A0A645BLQ7</accession>
<keyword evidence="5" id="KW-0460">Magnesium</keyword>
<dbReference type="CDD" id="cd03426">
    <property type="entry name" value="NUDIX_CoAse_Nudt7"/>
    <property type="match status" value="1"/>
</dbReference>
<evidence type="ECO:0000256" key="3">
    <source>
        <dbReference type="ARBA" id="ARBA00022723"/>
    </source>
</evidence>
<feature type="domain" description="Nudix hydrolase" evidence="7">
    <location>
        <begin position="1"/>
        <end position="125"/>
    </location>
</feature>
<sequence length="173" mass="20122">MICITEEEAPSIVFEIRALTLTSQPGDVSLPGGKIEPGESPMEVAIRETMEELNIGKEDIKVIGAMDYFVSPYNQVIYPFVGILKKCDFQWSKDEVHKIFKVPVDFFLSNEPEKYDIDLIPEFPDNFPYHLIVGGKNYKFSKGKREQYFYKYNEYVIWGFTALIIKRFIDIIR</sequence>
<dbReference type="EC" id="3.6.1.-" evidence="8"/>
<evidence type="ECO:0000313" key="8">
    <source>
        <dbReference type="EMBL" id="MPM66409.1"/>
    </source>
</evidence>
<comment type="caution">
    <text evidence="8">The sequence shown here is derived from an EMBL/GenBank/DDBJ whole genome shotgun (WGS) entry which is preliminary data.</text>
</comment>
<dbReference type="PROSITE" id="PS00893">
    <property type="entry name" value="NUDIX_BOX"/>
    <property type="match status" value="1"/>
</dbReference>
<gene>
    <name evidence="8" type="primary">nudL_18</name>
    <name evidence="8" type="ORF">SDC9_113316</name>
</gene>
<dbReference type="InterPro" id="IPR020084">
    <property type="entry name" value="NUDIX_hydrolase_CS"/>
</dbReference>